<dbReference type="AlphaFoldDB" id="A0A4R2EIW3"/>
<feature type="transmembrane region" description="Helical" evidence="5">
    <location>
        <begin position="21"/>
        <end position="40"/>
    </location>
</feature>
<dbReference type="EMBL" id="SLWB01000006">
    <property type="protein sequence ID" value="TCN68593.1"/>
    <property type="molecule type" value="Genomic_DNA"/>
</dbReference>
<dbReference type="InterPro" id="IPR002641">
    <property type="entry name" value="PNPLA_dom"/>
</dbReference>
<proteinExistence type="predicted"/>
<evidence type="ECO:0000259" key="6">
    <source>
        <dbReference type="PROSITE" id="PS51635"/>
    </source>
</evidence>
<name>A0A4R2EIW3_9BACT</name>
<dbReference type="InterPro" id="IPR043864">
    <property type="entry name" value="Omp85-like_dom"/>
</dbReference>
<evidence type="ECO:0000256" key="4">
    <source>
        <dbReference type="PROSITE-ProRule" id="PRU01161"/>
    </source>
</evidence>
<gene>
    <name evidence="7" type="ORF">CLV25_106175</name>
</gene>
<feature type="short sequence motif" description="GXGXXG" evidence="4">
    <location>
        <begin position="52"/>
        <end position="57"/>
    </location>
</feature>
<dbReference type="PROSITE" id="PS51635">
    <property type="entry name" value="PNPLA"/>
    <property type="match status" value="1"/>
</dbReference>
<keyword evidence="2 4" id="KW-0442">Lipid degradation</keyword>
<keyword evidence="5" id="KW-1133">Transmembrane helix</keyword>
<evidence type="ECO:0000256" key="5">
    <source>
        <dbReference type="SAM" id="Phobius"/>
    </source>
</evidence>
<dbReference type="PANTHER" id="PTHR14226:SF29">
    <property type="entry name" value="NEUROPATHY TARGET ESTERASE SWS"/>
    <property type="match status" value="1"/>
</dbReference>
<feature type="short sequence motif" description="GXSXG" evidence="4">
    <location>
        <begin position="79"/>
        <end position="83"/>
    </location>
</feature>
<accession>A0A4R2EIW3</accession>
<keyword evidence="8" id="KW-1185">Reference proteome</keyword>
<dbReference type="PANTHER" id="PTHR14226">
    <property type="entry name" value="NEUROPATHY TARGET ESTERASE/SWISS CHEESE D.MELANOGASTER"/>
    <property type="match status" value="1"/>
</dbReference>
<dbReference type="Pfam" id="PF19143">
    <property type="entry name" value="Omp85_2"/>
    <property type="match status" value="1"/>
</dbReference>
<feature type="short sequence motif" description="DGA/G" evidence="4">
    <location>
        <begin position="225"/>
        <end position="227"/>
    </location>
</feature>
<feature type="domain" description="PNPLA" evidence="6">
    <location>
        <begin position="48"/>
        <end position="238"/>
    </location>
</feature>
<keyword evidence="3 4" id="KW-0443">Lipid metabolism</keyword>
<evidence type="ECO:0000256" key="3">
    <source>
        <dbReference type="ARBA" id="ARBA00023098"/>
    </source>
</evidence>
<organism evidence="7 8">
    <name type="scientific">Acetobacteroides hydrogenigenes</name>
    <dbReference type="NCBI Taxonomy" id="979970"/>
    <lineage>
        <taxon>Bacteria</taxon>
        <taxon>Pseudomonadati</taxon>
        <taxon>Bacteroidota</taxon>
        <taxon>Bacteroidia</taxon>
        <taxon>Bacteroidales</taxon>
        <taxon>Rikenellaceae</taxon>
        <taxon>Acetobacteroides</taxon>
    </lineage>
</organism>
<keyword evidence="5" id="KW-0812">Transmembrane</keyword>
<evidence type="ECO:0000256" key="1">
    <source>
        <dbReference type="ARBA" id="ARBA00022801"/>
    </source>
</evidence>
<dbReference type="OrthoDB" id="9770965at2"/>
<dbReference type="InterPro" id="IPR050301">
    <property type="entry name" value="NTE"/>
</dbReference>
<dbReference type="Pfam" id="PF01734">
    <property type="entry name" value="Patatin"/>
    <property type="match status" value="1"/>
</dbReference>
<evidence type="ECO:0000256" key="2">
    <source>
        <dbReference type="ARBA" id="ARBA00022963"/>
    </source>
</evidence>
<evidence type="ECO:0000313" key="7">
    <source>
        <dbReference type="EMBL" id="TCN68593.1"/>
    </source>
</evidence>
<keyword evidence="5" id="KW-0472">Membrane</keyword>
<dbReference type="RefSeq" id="WP_131839168.1">
    <property type="nucleotide sequence ID" value="NZ_SLWB01000006.1"/>
</dbReference>
<protein>
    <submittedName>
        <fullName evidence="7">NTE family protein</fullName>
    </submittedName>
</protein>
<dbReference type="SUPFAM" id="SSF52151">
    <property type="entry name" value="FabD/lysophospholipase-like"/>
    <property type="match status" value="1"/>
</dbReference>
<keyword evidence="1 4" id="KW-0378">Hydrolase</keyword>
<feature type="active site" description="Nucleophile" evidence="4">
    <location>
        <position position="81"/>
    </location>
</feature>
<feature type="active site" description="Proton acceptor" evidence="4">
    <location>
        <position position="225"/>
    </location>
</feature>
<evidence type="ECO:0000313" key="8">
    <source>
        <dbReference type="Proteomes" id="UP000294830"/>
    </source>
</evidence>
<dbReference type="Proteomes" id="UP000294830">
    <property type="component" value="Unassembled WGS sequence"/>
</dbReference>
<dbReference type="Gene3D" id="3.40.1090.10">
    <property type="entry name" value="Cytosolic phospholipase A2 catalytic domain"/>
    <property type="match status" value="2"/>
</dbReference>
<dbReference type="GO" id="GO:0016042">
    <property type="term" value="P:lipid catabolic process"/>
    <property type="evidence" value="ECO:0007669"/>
    <property type="project" value="UniProtKB-UniRule"/>
</dbReference>
<reference evidence="7 8" key="1">
    <citation type="submission" date="2019-03" db="EMBL/GenBank/DDBJ databases">
        <title>Genomic Encyclopedia of Archaeal and Bacterial Type Strains, Phase II (KMG-II): from individual species to whole genera.</title>
        <authorList>
            <person name="Goeker M."/>
        </authorList>
    </citation>
    <scope>NUCLEOTIDE SEQUENCE [LARGE SCALE GENOMIC DNA]</scope>
    <source>
        <strain evidence="7 8">RL-C</strain>
    </source>
</reference>
<dbReference type="InterPro" id="IPR016035">
    <property type="entry name" value="Acyl_Trfase/lysoPLipase"/>
</dbReference>
<dbReference type="CDD" id="cd07205">
    <property type="entry name" value="Pat_PNPLA6_PNPLA7_NTE1_like"/>
    <property type="match status" value="1"/>
</dbReference>
<comment type="caution">
    <text evidence="7">The sequence shown here is derived from an EMBL/GenBank/DDBJ whole genome shotgun (WGS) entry which is preliminary data.</text>
</comment>
<dbReference type="GO" id="GO:0016787">
    <property type="term" value="F:hydrolase activity"/>
    <property type="evidence" value="ECO:0007669"/>
    <property type="project" value="UniProtKB-UniRule"/>
</dbReference>
<sequence length="765" mass="86170">MITLLIVTFYAKTLFMVKRSALICCSIIAIAVFHIIPLSYAQRPKIGLTLSGGGAKGLAHIGILKAIDSAGLKVDYITGTSMGAVVGSLYAAGYSGKAIEKIANEIDWNTLFTNNPQYSDVALREKDEFGSYLLEVPIKGFKPALNSGLMDPEGVWIEFLKVLYPVYRIKNFHKLDIPFECIATDLETGKPVVLSTGEIVQAIRSSMAIPSVFTPIAYQDRVLVDGGLVQNFPVSQAKKMGADYVIGVSLYSGLLKRDQFKSALNVMDQITSYVDAEDEVKQKSMCDLLIMPPIGDYNAASFSDYKEILRLGNEVGEMMYPKFKHLADSLNSIQHIDYDPYTRLRPEPSVVLDEIEVVGIGQTTRKQLLDNMALKVGKSYSAHKLSDALKRAYASLDYKYIYYELHPTSVANHAKIRIVAEEYSSTWIKVGLFYNSFLGTAVNMNYTIRNFRNTNSRTMAKISIGDSFDGLFQSRLLFGQKNKNQVQAELRLTNIDLPLYSGTKRLYVYNTSYNKFDLSYTWYMTNTASVGGGVAFNYMNYSPDIAADIRYRGGESHFYGHINQYTNTLDRRYFPTKGLISKLELGYVFGRDIYKHLSKSMTTYDSILLTMKSRPYYKLSYEATLYTPISSKVSMFWEAQLGAQFNFSGLYFSEYFLGGDQSLFQNHMNFAGLKDAQIITSSLASIHWGVQANIFNNLYLQGKVNYGVYDFVENKTLTFDLKSQHMWGVGASVGYFISKWPIHLSFSYSPEMNRLYSSFSLGYAF</sequence>